<dbReference type="InterPro" id="IPR036291">
    <property type="entry name" value="NAD(P)-bd_dom_sf"/>
</dbReference>
<dbReference type="STRING" id="286115.A0A507CBR1"/>
<dbReference type="PANTHER" id="PTHR43205:SF7">
    <property type="entry name" value="PROSTAGLANDIN REDUCTASE 1"/>
    <property type="match status" value="1"/>
</dbReference>
<evidence type="ECO:0000313" key="3">
    <source>
        <dbReference type="EMBL" id="TPX34285.1"/>
    </source>
</evidence>
<dbReference type="Proteomes" id="UP000317494">
    <property type="component" value="Unassembled WGS sequence"/>
</dbReference>
<dbReference type="InterPro" id="IPR013149">
    <property type="entry name" value="ADH-like_C"/>
</dbReference>
<keyword evidence="1" id="KW-0560">Oxidoreductase</keyword>
<gene>
    <name evidence="4" type="ORF">SeLEV6574_g08223</name>
    <name evidence="3" type="ORF">SeLEV6574_g08298</name>
    <name evidence="5" type="ORF">SeMB42_g05155</name>
</gene>
<dbReference type="SUPFAM" id="SSF50129">
    <property type="entry name" value="GroES-like"/>
    <property type="match status" value="1"/>
</dbReference>
<comment type="caution">
    <text evidence="4">The sequence shown here is derived from an EMBL/GenBank/DDBJ whole genome shotgun (WGS) entry which is preliminary data.</text>
</comment>
<dbReference type="AlphaFoldDB" id="A0A507CBR1"/>
<dbReference type="EMBL" id="QEAM01000833">
    <property type="protein sequence ID" value="TPX34285.1"/>
    <property type="molecule type" value="Genomic_DNA"/>
</dbReference>
<name>A0A507CBR1_9FUNG</name>
<dbReference type="GO" id="GO:0016628">
    <property type="term" value="F:oxidoreductase activity, acting on the CH-CH group of donors, NAD or NADP as acceptor"/>
    <property type="evidence" value="ECO:0007669"/>
    <property type="project" value="InterPro"/>
</dbReference>
<proteinExistence type="predicted"/>
<evidence type="ECO:0000313" key="6">
    <source>
        <dbReference type="Proteomes" id="UP000317494"/>
    </source>
</evidence>
<dbReference type="Proteomes" id="UP000320475">
    <property type="component" value="Unassembled WGS sequence"/>
</dbReference>
<evidence type="ECO:0000259" key="2">
    <source>
        <dbReference type="SMART" id="SM00829"/>
    </source>
</evidence>
<dbReference type="OrthoDB" id="809632at2759"/>
<dbReference type="Pfam" id="PF16884">
    <property type="entry name" value="ADH_N_2"/>
    <property type="match status" value="1"/>
</dbReference>
<evidence type="ECO:0000313" key="7">
    <source>
        <dbReference type="Proteomes" id="UP000320475"/>
    </source>
</evidence>
<evidence type="ECO:0000313" key="4">
    <source>
        <dbReference type="EMBL" id="TPX34983.1"/>
    </source>
</evidence>
<organism evidence="4 7">
    <name type="scientific">Synchytrium endobioticum</name>
    <dbReference type="NCBI Taxonomy" id="286115"/>
    <lineage>
        <taxon>Eukaryota</taxon>
        <taxon>Fungi</taxon>
        <taxon>Fungi incertae sedis</taxon>
        <taxon>Chytridiomycota</taxon>
        <taxon>Chytridiomycota incertae sedis</taxon>
        <taxon>Chytridiomycetes</taxon>
        <taxon>Synchytriales</taxon>
        <taxon>Synchytriaceae</taxon>
        <taxon>Synchytrium</taxon>
    </lineage>
</organism>
<reference evidence="6 7" key="1">
    <citation type="journal article" date="2019" name="Sci. Rep.">
        <title>Comparative genomics of chytrid fungi reveal insights into the obligate biotrophic and pathogenic lifestyle of Synchytrium endobioticum.</title>
        <authorList>
            <person name="van de Vossenberg B.T.L.H."/>
            <person name="Warris S."/>
            <person name="Nguyen H.D.T."/>
            <person name="van Gent-Pelzer M.P.E."/>
            <person name="Joly D.L."/>
            <person name="van de Geest H.C."/>
            <person name="Bonants P.J.M."/>
            <person name="Smith D.S."/>
            <person name="Levesque C.A."/>
            <person name="van der Lee T.A.J."/>
        </authorList>
    </citation>
    <scope>NUCLEOTIDE SEQUENCE [LARGE SCALE GENOMIC DNA]</scope>
    <source>
        <strain evidence="4 7">LEV6574</strain>
        <strain evidence="5 6">MB42</strain>
    </source>
</reference>
<protein>
    <recommendedName>
        <fullName evidence="2">Enoyl reductase (ER) domain-containing protein</fullName>
    </recommendedName>
</protein>
<evidence type="ECO:0000313" key="5">
    <source>
        <dbReference type="EMBL" id="TPX42348.1"/>
    </source>
</evidence>
<evidence type="ECO:0000256" key="1">
    <source>
        <dbReference type="ARBA" id="ARBA00023002"/>
    </source>
</evidence>
<dbReference type="InterPro" id="IPR011032">
    <property type="entry name" value="GroES-like_sf"/>
</dbReference>
<dbReference type="Gene3D" id="3.90.180.10">
    <property type="entry name" value="Medium-chain alcohol dehydrogenases, catalytic domain"/>
    <property type="match status" value="1"/>
</dbReference>
<dbReference type="PANTHER" id="PTHR43205">
    <property type="entry name" value="PROSTAGLANDIN REDUCTASE"/>
    <property type="match status" value="1"/>
</dbReference>
<dbReference type="EMBL" id="QEAM01000787">
    <property type="protein sequence ID" value="TPX34983.1"/>
    <property type="molecule type" value="Genomic_DNA"/>
</dbReference>
<dbReference type="CDD" id="cd05288">
    <property type="entry name" value="PGDH"/>
    <property type="match status" value="1"/>
</dbReference>
<dbReference type="Gene3D" id="3.40.50.720">
    <property type="entry name" value="NAD(P)-binding Rossmann-like Domain"/>
    <property type="match status" value="1"/>
</dbReference>
<dbReference type="Pfam" id="PF00107">
    <property type="entry name" value="ADH_zinc_N"/>
    <property type="match status" value="1"/>
</dbReference>
<dbReference type="SMART" id="SM00829">
    <property type="entry name" value="PKS_ER"/>
    <property type="match status" value="1"/>
</dbReference>
<keyword evidence="6" id="KW-1185">Reference proteome</keyword>
<dbReference type="EMBL" id="QEAN01000235">
    <property type="protein sequence ID" value="TPX42348.1"/>
    <property type="molecule type" value="Genomic_DNA"/>
</dbReference>
<feature type="domain" description="Enoyl reductase (ER)" evidence="2">
    <location>
        <begin position="19"/>
        <end position="333"/>
    </location>
</feature>
<accession>A0A507CBR1</accession>
<dbReference type="InterPro" id="IPR045010">
    <property type="entry name" value="MDR_fam"/>
</dbReference>
<sequence>MTVQNTRVLFTHAPTGWPQSSDFTVDKTQLDLELPLSDGQLLVKTLYLSLDPYMRGRMNVDKASYIAPWKLNEPASGGTILEVIRSTDPKFTKGDILVSRSTWESYAVVASSSCQKIHPDGIPLSYYVGVLGMPGLTAYVGLRIGKPKEGETIYISAASGAVGQIVGQLAKMKGLRVVGSAGSDAKVAYLRDLGFEAFNYKTMEHEDAMRKYCPNGIDIYFENVGGATLDNVLVHMNNHGRIPLCGMISQYNSSPETAYGVKNLMLAVGKRLELTGFIVSDHLADSKQFLNEMTQWIREKRITYKEDVVEGLEKAPEALIGVLKGENFGKRVVKVEISGT</sequence>
<dbReference type="SUPFAM" id="SSF51735">
    <property type="entry name" value="NAD(P)-binding Rossmann-fold domains"/>
    <property type="match status" value="1"/>
</dbReference>
<dbReference type="FunFam" id="3.40.50.720:FF:000121">
    <property type="entry name" value="Prostaglandin reductase 2"/>
    <property type="match status" value="1"/>
</dbReference>
<dbReference type="InterPro" id="IPR041694">
    <property type="entry name" value="ADH_N_2"/>
</dbReference>
<dbReference type="VEuPathDB" id="FungiDB:SeMB42_g05155"/>
<dbReference type="InterPro" id="IPR020843">
    <property type="entry name" value="ER"/>
</dbReference>